<evidence type="ECO:0000256" key="12">
    <source>
        <dbReference type="ARBA" id="ARBA00047929"/>
    </source>
</evidence>
<dbReference type="InterPro" id="IPR002314">
    <property type="entry name" value="aa-tRNA-synt_IIb"/>
</dbReference>
<dbReference type="EMBL" id="JBHSOH010000005">
    <property type="protein sequence ID" value="MFC5847578.1"/>
    <property type="molecule type" value="Genomic_DNA"/>
</dbReference>
<dbReference type="PROSITE" id="PS50862">
    <property type="entry name" value="AA_TRNA_LIGASE_II"/>
    <property type="match status" value="1"/>
</dbReference>
<evidence type="ECO:0000313" key="16">
    <source>
        <dbReference type="EMBL" id="MFC5847578.1"/>
    </source>
</evidence>
<evidence type="ECO:0000256" key="11">
    <source>
        <dbReference type="ARBA" id="ARBA00039158"/>
    </source>
</evidence>
<keyword evidence="7" id="KW-0547">Nucleotide-binding</keyword>
<keyword evidence="6 16" id="KW-0436">Ligase</keyword>
<dbReference type="EC" id="6.1.1.11" evidence="4 14"/>
<keyword evidence="5" id="KW-0963">Cytoplasm</keyword>
<comment type="catalytic activity">
    <reaction evidence="12">
        <text>tRNA(Sec) + L-serine + ATP = L-seryl-tRNA(Sec) + AMP + diphosphate + H(+)</text>
        <dbReference type="Rhea" id="RHEA:42580"/>
        <dbReference type="Rhea" id="RHEA-COMP:9742"/>
        <dbReference type="Rhea" id="RHEA-COMP:10128"/>
        <dbReference type="ChEBI" id="CHEBI:15378"/>
        <dbReference type="ChEBI" id="CHEBI:30616"/>
        <dbReference type="ChEBI" id="CHEBI:33019"/>
        <dbReference type="ChEBI" id="CHEBI:33384"/>
        <dbReference type="ChEBI" id="CHEBI:78442"/>
        <dbReference type="ChEBI" id="CHEBI:78533"/>
        <dbReference type="ChEBI" id="CHEBI:456215"/>
        <dbReference type="EC" id="6.1.1.11"/>
    </reaction>
</comment>
<dbReference type="Gene3D" id="1.10.287.40">
    <property type="entry name" value="Serine-tRNA synthetase, tRNA binding domain"/>
    <property type="match status" value="2"/>
</dbReference>
<keyword evidence="17" id="KW-1185">Reference proteome</keyword>
<feature type="domain" description="Aminoacyl-transfer RNA synthetases class-II family profile" evidence="15">
    <location>
        <begin position="136"/>
        <end position="407"/>
    </location>
</feature>
<dbReference type="GO" id="GO:0004828">
    <property type="term" value="F:serine-tRNA ligase activity"/>
    <property type="evidence" value="ECO:0007669"/>
    <property type="project" value="UniProtKB-EC"/>
</dbReference>
<dbReference type="InterPro" id="IPR015866">
    <property type="entry name" value="Ser-tRNA-synth_1_N"/>
</dbReference>
<evidence type="ECO:0000256" key="2">
    <source>
        <dbReference type="ARBA" id="ARBA00005045"/>
    </source>
</evidence>
<evidence type="ECO:0000256" key="1">
    <source>
        <dbReference type="ARBA" id="ARBA00004496"/>
    </source>
</evidence>
<dbReference type="PANTHER" id="PTHR43697">
    <property type="entry name" value="SERYL-TRNA SYNTHETASE"/>
    <property type="match status" value="1"/>
</dbReference>
<comment type="pathway">
    <text evidence="2">Aminoacyl-tRNA biosynthesis; selenocysteinyl-tRNA(Sec) biosynthesis; L-seryl-tRNA(Sec) from L-serine and tRNA(Sec): step 1/1.</text>
</comment>
<evidence type="ECO:0000259" key="15">
    <source>
        <dbReference type="PROSITE" id="PS50862"/>
    </source>
</evidence>
<proteinExistence type="inferred from homology"/>
<comment type="caution">
    <text evidence="16">The sequence shown here is derived from an EMBL/GenBank/DDBJ whole genome shotgun (WGS) entry which is preliminary data.</text>
</comment>
<dbReference type="Gene3D" id="3.30.930.10">
    <property type="entry name" value="Bira Bifunctional Protein, Domain 2"/>
    <property type="match status" value="1"/>
</dbReference>
<dbReference type="PIRSF" id="PIRSF001529">
    <property type="entry name" value="Ser-tRNA-synth_IIa"/>
    <property type="match status" value="1"/>
</dbReference>
<comment type="subcellular location">
    <subcellularLocation>
        <location evidence="1">Cytoplasm</location>
    </subcellularLocation>
</comment>
<dbReference type="InterPro" id="IPR042103">
    <property type="entry name" value="SerRS_1_N_sf"/>
</dbReference>
<dbReference type="InterPro" id="IPR006195">
    <property type="entry name" value="aa-tRNA-synth_II"/>
</dbReference>
<comment type="similarity">
    <text evidence="3">Belongs to the class-II aminoacyl-tRNA synthetase family. Type-1 seryl-tRNA synthetase subfamily.</text>
</comment>
<evidence type="ECO:0000256" key="4">
    <source>
        <dbReference type="ARBA" id="ARBA00012840"/>
    </source>
</evidence>
<organism evidence="16 17">
    <name type="scientific">Deinococcus petrolearius</name>
    <dbReference type="NCBI Taxonomy" id="1751295"/>
    <lineage>
        <taxon>Bacteria</taxon>
        <taxon>Thermotogati</taxon>
        <taxon>Deinococcota</taxon>
        <taxon>Deinococci</taxon>
        <taxon>Deinococcales</taxon>
        <taxon>Deinococcaceae</taxon>
        <taxon>Deinococcus</taxon>
    </lineage>
</organism>
<name>A0ABW1DHY8_9DEIO</name>
<dbReference type="NCBIfam" id="TIGR00414">
    <property type="entry name" value="serS"/>
    <property type="match status" value="1"/>
</dbReference>
<comment type="catalytic activity">
    <reaction evidence="13">
        <text>tRNA(Ser) + L-serine + ATP = L-seryl-tRNA(Ser) + AMP + diphosphate + H(+)</text>
        <dbReference type="Rhea" id="RHEA:12292"/>
        <dbReference type="Rhea" id="RHEA-COMP:9669"/>
        <dbReference type="Rhea" id="RHEA-COMP:9703"/>
        <dbReference type="ChEBI" id="CHEBI:15378"/>
        <dbReference type="ChEBI" id="CHEBI:30616"/>
        <dbReference type="ChEBI" id="CHEBI:33019"/>
        <dbReference type="ChEBI" id="CHEBI:33384"/>
        <dbReference type="ChEBI" id="CHEBI:78442"/>
        <dbReference type="ChEBI" id="CHEBI:78533"/>
        <dbReference type="ChEBI" id="CHEBI:456215"/>
        <dbReference type="EC" id="6.1.1.11"/>
    </reaction>
</comment>
<dbReference type="InterPro" id="IPR045864">
    <property type="entry name" value="aa-tRNA-synth_II/BPL/LPL"/>
</dbReference>
<sequence>MLDLKFIRENAGAVQRAIEVKRVNLDLNELLRLDRDLVALRQRVEALQTERNANAKLVPRATPEERGALIQKGKDLAEELKGLEPALRAHDEQLRQLLLRVPNIPHDTVPVGADDSENVELRREGTPPGFAFAPLDHVELLERQGWSDPERVARVSGSRSYLLKGEAALLEMAVLMFALDFLSGRGLTPLSTTALVRPETLMASGHFPGGEDQVYKIEGDDLMLAGTAEVPVNSLYAGEQLAGETLPLAFAAISAAFRSEAGSAGRDVRGLIRVHEFRKVEQYVLTRADEAEALKWFAAILANAEAILAALELPYRVVQNCTGDMGAGKVLMYDIEAWVPSEAQYRETHSCSYLGDWQARRAGLRYRDADGRLQFAHTLNNTGIATPRILVPLLENHQQADGTVHVPAALRPYLGGRAVLGVPVREVVEAGA</sequence>
<accession>A0ABW1DHY8</accession>
<dbReference type="Pfam" id="PF00587">
    <property type="entry name" value="tRNA-synt_2b"/>
    <property type="match status" value="1"/>
</dbReference>
<dbReference type="Proteomes" id="UP001595979">
    <property type="component" value="Unassembled WGS sequence"/>
</dbReference>
<dbReference type="InterPro" id="IPR010978">
    <property type="entry name" value="tRNA-bd_arm"/>
</dbReference>
<evidence type="ECO:0000256" key="3">
    <source>
        <dbReference type="ARBA" id="ARBA00010728"/>
    </source>
</evidence>
<evidence type="ECO:0000313" key="17">
    <source>
        <dbReference type="Proteomes" id="UP001595979"/>
    </source>
</evidence>
<evidence type="ECO:0000256" key="9">
    <source>
        <dbReference type="ARBA" id="ARBA00022917"/>
    </source>
</evidence>
<keyword evidence="9" id="KW-0648">Protein biosynthesis</keyword>
<evidence type="ECO:0000256" key="13">
    <source>
        <dbReference type="ARBA" id="ARBA00048823"/>
    </source>
</evidence>
<keyword evidence="8" id="KW-0067">ATP-binding</keyword>
<dbReference type="InterPro" id="IPR033729">
    <property type="entry name" value="SerRS_core"/>
</dbReference>
<evidence type="ECO:0000256" key="10">
    <source>
        <dbReference type="ARBA" id="ARBA00023146"/>
    </source>
</evidence>
<evidence type="ECO:0000256" key="8">
    <source>
        <dbReference type="ARBA" id="ARBA00022840"/>
    </source>
</evidence>
<gene>
    <name evidence="16" type="primary">serS</name>
    <name evidence="16" type="ORF">ACFPQ6_04580</name>
</gene>
<dbReference type="CDD" id="cd00770">
    <property type="entry name" value="SerRS_core"/>
    <property type="match status" value="1"/>
</dbReference>
<evidence type="ECO:0000256" key="5">
    <source>
        <dbReference type="ARBA" id="ARBA00022490"/>
    </source>
</evidence>
<dbReference type="RefSeq" id="WP_380046841.1">
    <property type="nucleotide sequence ID" value="NZ_JBHSOH010000005.1"/>
</dbReference>
<reference evidence="17" key="1">
    <citation type="journal article" date="2019" name="Int. J. Syst. Evol. Microbiol.">
        <title>The Global Catalogue of Microorganisms (GCM) 10K type strain sequencing project: providing services to taxonomists for standard genome sequencing and annotation.</title>
        <authorList>
            <consortium name="The Broad Institute Genomics Platform"/>
            <consortium name="The Broad Institute Genome Sequencing Center for Infectious Disease"/>
            <person name="Wu L."/>
            <person name="Ma J."/>
        </authorList>
    </citation>
    <scope>NUCLEOTIDE SEQUENCE [LARGE SCALE GENOMIC DNA]</scope>
    <source>
        <strain evidence="17">CGMCC 1.15053</strain>
    </source>
</reference>
<dbReference type="SUPFAM" id="SSF46589">
    <property type="entry name" value="tRNA-binding arm"/>
    <property type="match status" value="1"/>
</dbReference>
<dbReference type="PANTHER" id="PTHR43697:SF1">
    <property type="entry name" value="SERINE--TRNA LIGASE"/>
    <property type="match status" value="1"/>
</dbReference>
<keyword evidence="10" id="KW-0030">Aminoacyl-tRNA synthetase</keyword>
<dbReference type="PRINTS" id="PR00981">
    <property type="entry name" value="TRNASYNTHSER"/>
</dbReference>
<evidence type="ECO:0000256" key="7">
    <source>
        <dbReference type="ARBA" id="ARBA00022741"/>
    </source>
</evidence>
<evidence type="ECO:0000256" key="14">
    <source>
        <dbReference type="NCBIfam" id="TIGR00414"/>
    </source>
</evidence>
<protein>
    <recommendedName>
        <fullName evidence="11 14">Serine--tRNA ligase</fullName>
        <ecNumber evidence="4 14">6.1.1.11</ecNumber>
    </recommendedName>
</protein>
<dbReference type="InterPro" id="IPR002317">
    <property type="entry name" value="Ser-tRNA-ligase_type_1"/>
</dbReference>
<evidence type="ECO:0000256" key="6">
    <source>
        <dbReference type="ARBA" id="ARBA00022598"/>
    </source>
</evidence>
<dbReference type="SUPFAM" id="SSF55681">
    <property type="entry name" value="Class II aaRS and biotin synthetases"/>
    <property type="match status" value="1"/>
</dbReference>
<dbReference type="Pfam" id="PF02403">
    <property type="entry name" value="Seryl_tRNA_N"/>
    <property type="match status" value="1"/>
</dbReference>